<organism evidence="1 2">
    <name type="scientific">Irpex rosettiformis</name>
    <dbReference type="NCBI Taxonomy" id="378272"/>
    <lineage>
        <taxon>Eukaryota</taxon>
        <taxon>Fungi</taxon>
        <taxon>Dikarya</taxon>
        <taxon>Basidiomycota</taxon>
        <taxon>Agaricomycotina</taxon>
        <taxon>Agaricomycetes</taxon>
        <taxon>Polyporales</taxon>
        <taxon>Irpicaceae</taxon>
        <taxon>Irpex</taxon>
    </lineage>
</organism>
<reference evidence="1" key="1">
    <citation type="journal article" date="2021" name="Environ. Microbiol.">
        <title>Gene family expansions and transcriptome signatures uncover fungal adaptations to wood decay.</title>
        <authorList>
            <person name="Hage H."/>
            <person name="Miyauchi S."/>
            <person name="Viragh M."/>
            <person name="Drula E."/>
            <person name="Min B."/>
            <person name="Chaduli D."/>
            <person name="Navarro D."/>
            <person name="Favel A."/>
            <person name="Norest M."/>
            <person name="Lesage-Meessen L."/>
            <person name="Balint B."/>
            <person name="Merenyi Z."/>
            <person name="de Eugenio L."/>
            <person name="Morin E."/>
            <person name="Martinez A.T."/>
            <person name="Baldrian P."/>
            <person name="Stursova M."/>
            <person name="Martinez M.J."/>
            <person name="Novotny C."/>
            <person name="Magnuson J.K."/>
            <person name="Spatafora J.W."/>
            <person name="Maurice S."/>
            <person name="Pangilinan J."/>
            <person name="Andreopoulos W."/>
            <person name="LaButti K."/>
            <person name="Hundley H."/>
            <person name="Na H."/>
            <person name="Kuo A."/>
            <person name="Barry K."/>
            <person name="Lipzen A."/>
            <person name="Henrissat B."/>
            <person name="Riley R."/>
            <person name="Ahrendt S."/>
            <person name="Nagy L.G."/>
            <person name="Grigoriev I.V."/>
            <person name="Martin F."/>
            <person name="Rosso M.N."/>
        </authorList>
    </citation>
    <scope>NUCLEOTIDE SEQUENCE</scope>
    <source>
        <strain evidence="1">CBS 384.51</strain>
    </source>
</reference>
<name>A0ACB8TTW5_9APHY</name>
<protein>
    <submittedName>
        <fullName evidence="1">Uncharacterized protein</fullName>
    </submittedName>
</protein>
<accession>A0ACB8TTW5</accession>
<dbReference type="EMBL" id="MU274932">
    <property type="protein sequence ID" value="KAI0085319.1"/>
    <property type="molecule type" value="Genomic_DNA"/>
</dbReference>
<sequence length="153" mass="17184">MGTHSIYSYMLGVSVSLVFELVTVVLTWVKTVPIIRELRPGYQSTTRSLSQVIFYDGTLQLIALILTNTIGLVGFLRQLIGLAFSDLIQVFVLFPLFPVTTDPNLDYRFISILVSRAILDIRQIYTPCGTESSTFHISDMASIQFEARVTEVE</sequence>
<keyword evidence="2" id="KW-1185">Reference proteome</keyword>
<proteinExistence type="predicted"/>
<gene>
    <name evidence="1" type="ORF">BDY19DRAFT_996861</name>
</gene>
<evidence type="ECO:0000313" key="2">
    <source>
        <dbReference type="Proteomes" id="UP001055072"/>
    </source>
</evidence>
<dbReference type="Proteomes" id="UP001055072">
    <property type="component" value="Unassembled WGS sequence"/>
</dbReference>
<comment type="caution">
    <text evidence="1">The sequence shown here is derived from an EMBL/GenBank/DDBJ whole genome shotgun (WGS) entry which is preliminary data.</text>
</comment>
<evidence type="ECO:0000313" key="1">
    <source>
        <dbReference type="EMBL" id="KAI0085319.1"/>
    </source>
</evidence>